<dbReference type="Ensembl" id="ENSSSCT00015042249.1">
    <property type="protein sequence ID" value="ENSSSCP00015016695.1"/>
    <property type="gene ID" value="ENSSSCG00015031945.1"/>
</dbReference>
<proteinExistence type="predicted"/>
<organism evidence="1 2">
    <name type="scientific">Sus scrofa</name>
    <name type="common">Pig</name>
    <dbReference type="NCBI Taxonomy" id="9823"/>
    <lineage>
        <taxon>Eukaryota</taxon>
        <taxon>Metazoa</taxon>
        <taxon>Chordata</taxon>
        <taxon>Craniata</taxon>
        <taxon>Vertebrata</taxon>
        <taxon>Euteleostomi</taxon>
        <taxon>Mammalia</taxon>
        <taxon>Eutheria</taxon>
        <taxon>Laurasiatheria</taxon>
        <taxon>Artiodactyla</taxon>
        <taxon>Suina</taxon>
        <taxon>Suidae</taxon>
        <taxon>Sus</taxon>
    </lineage>
</organism>
<sequence length="150" mass="17765">MTVKTKINKWDLIKLQSFCTAKETLNNTKRQPTEWEKIFASESTDKGVISKIYKHLLQLITKKNQTTPSKKWAQDLNRQFSKDDIWMAKKHMKRCSTSLIIREMQIKTTMRYHLTPARMAIIKKSTNNKCWTGCREKGTLVHCWWDCKLV</sequence>
<dbReference type="Proteomes" id="UP000694726">
    <property type="component" value="Unplaced"/>
</dbReference>
<reference evidence="1" key="1">
    <citation type="submission" date="2025-08" db="UniProtKB">
        <authorList>
            <consortium name="Ensembl"/>
        </authorList>
    </citation>
    <scope>IDENTIFICATION</scope>
</reference>
<protein>
    <submittedName>
        <fullName evidence="1">Uncharacterized protein</fullName>
    </submittedName>
</protein>
<accession>A0A8D0JPK3</accession>
<name>A0A8D0JPK3_PIG</name>
<dbReference type="AlphaFoldDB" id="A0A8D0JPK3"/>
<evidence type="ECO:0000313" key="2">
    <source>
        <dbReference type="Proteomes" id="UP000694726"/>
    </source>
</evidence>
<evidence type="ECO:0000313" key="1">
    <source>
        <dbReference type="Ensembl" id="ENSSSCP00015016695.1"/>
    </source>
</evidence>